<evidence type="ECO:0000256" key="7">
    <source>
        <dbReference type="ARBA" id="ARBA00049442"/>
    </source>
</evidence>
<dbReference type="CDD" id="cd01065">
    <property type="entry name" value="NAD_bind_Shikimate_DH"/>
    <property type="match status" value="1"/>
</dbReference>
<dbReference type="InterPro" id="IPR041121">
    <property type="entry name" value="SDH_C"/>
</dbReference>
<evidence type="ECO:0000256" key="5">
    <source>
        <dbReference type="ARBA" id="ARBA00023002"/>
    </source>
</evidence>
<dbReference type="AlphaFoldDB" id="A0A552X1F3"/>
<feature type="domain" description="Shikimate dehydrogenase substrate binding N-terminal" evidence="10">
    <location>
        <begin position="8"/>
        <end position="90"/>
    </location>
</feature>
<keyword evidence="4 8" id="KW-0521">NADP</keyword>
<feature type="binding site" evidence="8">
    <location>
        <position position="79"/>
    </location>
    <ligand>
        <name>NADP(+)</name>
        <dbReference type="ChEBI" id="CHEBI:58349"/>
    </ligand>
</feature>
<comment type="function">
    <text evidence="8">Involved in the biosynthesis of the chorismate, which leads to the biosynthesis of aromatic amino acids. Catalyzes the reversible NADPH linked reduction of 3-dehydroshikimate (DHSA) to yield shikimate (SA).</text>
</comment>
<evidence type="ECO:0000313" key="13">
    <source>
        <dbReference type="Proteomes" id="UP000320359"/>
    </source>
</evidence>
<evidence type="ECO:0000256" key="2">
    <source>
        <dbReference type="ARBA" id="ARBA00012962"/>
    </source>
</evidence>
<keyword evidence="5 8" id="KW-0560">Oxidoreductase</keyword>
<dbReference type="GO" id="GO:0009073">
    <property type="term" value="P:aromatic amino acid family biosynthetic process"/>
    <property type="evidence" value="ECO:0007669"/>
    <property type="project" value="UniProtKB-KW"/>
</dbReference>
<dbReference type="InterPro" id="IPR011342">
    <property type="entry name" value="Shikimate_DH"/>
</dbReference>
<evidence type="ECO:0000256" key="1">
    <source>
        <dbReference type="ARBA" id="ARBA00004871"/>
    </source>
</evidence>
<organism evidence="12 13">
    <name type="scientific">Aliidiomarina halalkaliphila</name>
    <dbReference type="NCBI Taxonomy" id="2593535"/>
    <lineage>
        <taxon>Bacteria</taxon>
        <taxon>Pseudomonadati</taxon>
        <taxon>Pseudomonadota</taxon>
        <taxon>Gammaproteobacteria</taxon>
        <taxon>Alteromonadales</taxon>
        <taxon>Idiomarinaceae</taxon>
        <taxon>Aliidiomarina</taxon>
    </lineage>
</organism>
<dbReference type="GO" id="GO:0008652">
    <property type="term" value="P:amino acid biosynthetic process"/>
    <property type="evidence" value="ECO:0007669"/>
    <property type="project" value="UniProtKB-KW"/>
</dbReference>
<comment type="subunit">
    <text evidence="8">Homodimer.</text>
</comment>
<evidence type="ECO:0000256" key="4">
    <source>
        <dbReference type="ARBA" id="ARBA00022857"/>
    </source>
</evidence>
<dbReference type="InterPro" id="IPR022893">
    <property type="entry name" value="Shikimate_DH_fam"/>
</dbReference>
<dbReference type="InterPro" id="IPR036291">
    <property type="entry name" value="NAD(P)-bd_dom_sf"/>
</dbReference>
<reference evidence="12 13" key="1">
    <citation type="submission" date="2019-07" db="EMBL/GenBank/DDBJ databases">
        <authorList>
            <person name="Yang M."/>
            <person name="Zhao D."/>
            <person name="Xiang H."/>
        </authorList>
    </citation>
    <scope>NUCLEOTIDE SEQUENCE [LARGE SCALE GENOMIC DNA]</scope>
    <source>
        <strain evidence="12 13">IM1326</strain>
    </source>
</reference>
<feature type="active site" description="Proton acceptor" evidence="8">
    <location>
        <position position="67"/>
    </location>
</feature>
<keyword evidence="13" id="KW-1185">Reference proteome</keyword>
<comment type="pathway">
    <text evidence="1 8">Metabolic intermediate biosynthesis; chorismate biosynthesis; chorismate from D-erythrose 4-phosphate and phosphoenolpyruvate: step 4/7.</text>
</comment>
<dbReference type="OrthoDB" id="9776868at2"/>
<keyword evidence="3 8" id="KW-0028">Amino-acid biosynthesis</keyword>
<proteinExistence type="inferred from homology"/>
<evidence type="ECO:0000259" key="10">
    <source>
        <dbReference type="Pfam" id="PF08501"/>
    </source>
</evidence>
<evidence type="ECO:0000256" key="3">
    <source>
        <dbReference type="ARBA" id="ARBA00022605"/>
    </source>
</evidence>
<dbReference type="Pfam" id="PF18317">
    <property type="entry name" value="SDH_C"/>
    <property type="match status" value="1"/>
</dbReference>
<dbReference type="InterPro" id="IPR006151">
    <property type="entry name" value="Shikm_DH/Glu-tRNA_Rdtase"/>
</dbReference>
<dbReference type="GO" id="GO:0009423">
    <property type="term" value="P:chorismate biosynthetic process"/>
    <property type="evidence" value="ECO:0007669"/>
    <property type="project" value="UniProtKB-UniRule"/>
</dbReference>
<dbReference type="Proteomes" id="UP000320359">
    <property type="component" value="Unassembled WGS sequence"/>
</dbReference>
<dbReference type="GO" id="GO:0050661">
    <property type="term" value="F:NADP binding"/>
    <property type="evidence" value="ECO:0007669"/>
    <property type="project" value="InterPro"/>
</dbReference>
<feature type="binding site" evidence="8">
    <location>
        <position position="103"/>
    </location>
    <ligand>
        <name>shikimate</name>
        <dbReference type="ChEBI" id="CHEBI:36208"/>
    </ligand>
</feature>
<dbReference type="Gene3D" id="3.40.50.10860">
    <property type="entry name" value="Leucine Dehydrogenase, chain A, domain 1"/>
    <property type="match status" value="1"/>
</dbReference>
<keyword evidence="6 8" id="KW-0057">Aromatic amino acid biosynthesis</keyword>
<dbReference type="Gene3D" id="3.40.50.720">
    <property type="entry name" value="NAD(P)-binding Rossmann-like Domain"/>
    <property type="match status" value="1"/>
</dbReference>
<feature type="binding site" evidence="8">
    <location>
        <position position="63"/>
    </location>
    <ligand>
        <name>shikimate</name>
        <dbReference type="ChEBI" id="CHEBI:36208"/>
    </ligand>
</feature>
<comment type="catalytic activity">
    <reaction evidence="7 8">
        <text>shikimate + NADP(+) = 3-dehydroshikimate + NADPH + H(+)</text>
        <dbReference type="Rhea" id="RHEA:17737"/>
        <dbReference type="ChEBI" id="CHEBI:15378"/>
        <dbReference type="ChEBI" id="CHEBI:16630"/>
        <dbReference type="ChEBI" id="CHEBI:36208"/>
        <dbReference type="ChEBI" id="CHEBI:57783"/>
        <dbReference type="ChEBI" id="CHEBI:58349"/>
        <dbReference type="EC" id="1.1.1.25"/>
    </reaction>
</comment>
<feature type="binding site" evidence="8">
    <location>
        <position position="260"/>
    </location>
    <ligand>
        <name>shikimate</name>
        <dbReference type="ChEBI" id="CHEBI:36208"/>
    </ligand>
</feature>
<dbReference type="Pfam" id="PF01488">
    <property type="entry name" value="Shikimate_DH"/>
    <property type="match status" value="1"/>
</dbReference>
<dbReference type="UniPathway" id="UPA00053">
    <property type="reaction ID" value="UER00087"/>
</dbReference>
<dbReference type="NCBIfam" id="TIGR00507">
    <property type="entry name" value="aroE"/>
    <property type="match status" value="1"/>
</dbReference>
<feature type="domain" description="Quinate/shikimate 5-dehydrogenase/glutamyl-tRNA reductase" evidence="9">
    <location>
        <begin position="115"/>
        <end position="167"/>
    </location>
</feature>
<gene>
    <name evidence="8 12" type="primary">aroE</name>
    <name evidence="12" type="ORF">FM042_07270</name>
</gene>
<dbReference type="PANTHER" id="PTHR21089:SF1">
    <property type="entry name" value="BIFUNCTIONAL 3-DEHYDROQUINATE DEHYDRATASE_SHIKIMATE DEHYDROGENASE, CHLOROPLASTIC"/>
    <property type="match status" value="1"/>
</dbReference>
<dbReference type="FunFam" id="3.40.50.10860:FF:000006">
    <property type="entry name" value="Shikimate dehydrogenase (NADP(+))"/>
    <property type="match status" value="1"/>
</dbReference>
<dbReference type="EMBL" id="VJWL01000002">
    <property type="protein sequence ID" value="TRW48776.1"/>
    <property type="molecule type" value="Genomic_DNA"/>
</dbReference>
<dbReference type="InterPro" id="IPR013708">
    <property type="entry name" value="Shikimate_DH-bd_N"/>
</dbReference>
<evidence type="ECO:0000256" key="8">
    <source>
        <dbReference type="HAMAP-Rule" id="MF_00222"/>
    </source>
</evidence>
<comment type="caution">
    <text evidence="12">The sequence shown here is derived from an EMBL/GenBank/DDBJ whole genome shotgun (WGS) entry which is preliminary data.</text>
</comment>
<dbReference type="InterPro" id="IPR046346">
    <property type="entry name" value="Aminoacid_DH-like_N_sf"/>
</dbReference>
<dbReference type="GO" id="GO:0005829">
    <property type="term" value="C:cytosol"/>
    <property type="evidence" value="ECO:0007669"/>
    <property type="project" value="TreeGrafter"/>
</dbReference>
<dbReference type="RefSeq" id="WP_143235762.1">
    <property type="nucleotide sequence ID" value="NZ_VJWL01000002.1"/>
</dbReference>
<feature type="binding site" evidence="8">
    <location>
        <position position="253"/>
    </location>
    <ligand>
        <name>NADP(+)</name>
        <dbReference type="ChEBI" id="CHEBI:58349"/>
    </ligand>
</feature>
<sequence length="283" mass="30400">MVQYKLTVFGSPIAHSRSPEIHQCFARECGVAIEYTRSLASASAFPEIFRAFADDGGVGANVTLPLKEIALRLADSVSERARLAGAVNTLVKTEQGWHGDNTDGAGLVMDLQRLQVNLANARVLILGAGGATRGVIQPLLSAHVGELVIANRTLAKAEAIVAEWQQSGRNGKSASQPQTGRVNITALALDDLRLHQPWDLIINATSASLGGERPDVADQVLVAQPFCYDMVYSDAPTAFMTWAQQHHCAVADGFGMLVGQAAESFRLWTGHRPSIEHALKLLR</sequence>
<dbReference type="GO" id="GO:0004764">
    <property type="term" value="F:shikimate 3-dehydrogenase (NADP+) activity"/>
    <property type="evidence" value="ECO:0007669"/>
    <property type="project" value="UniProtKB-UniRule"/>
</dbReference>
<dbReference type="PANTHER" id="PTHR21089">
    <property type="entry name" value="SHIKIMATE DEHYDROGENASE"/>
    <property type="match status" value="1"/>
</dbReference>
<evidence type="ECO:0000256" key="6">
    <source>
        <dbReference type="ARBA" id="ARBA00023141"/>
    </source>
</evidence>
<feature type="binding site" evidence="8">
    <location>
        <begin position="151"/>
        <end position="156"/>
    </location>
    <ligand>
        <name>NADP(+)</name>
        <dbReference type="ChEBI" id="CHEBI:58349"/>
    </ligand>
</feature>
<dbReference type="SUPFAM" id="SSF53223">
    <property type="entry name" value="Aminoacid dehydrogenase-like, N-terminal domain"/>
    <property type="match status" value="1"/>
</dbReference>
<accession>A0A552X1F3</accession>
<evidence type="ECO:0000259" key="11">
    <source>
        <dbReference type="Pfam" id="PF18317"/>
    </source>
</evidence>
<dbReference type="EC" id="1.1.1.25" evidence="2 8"/>
<feature type="binding site" evidence="8">
    <location>
        <position position="230"/>
    </location>
    <ligand>
        <name>NADP(+)</name>
        <dbReference type="ChEBI" id="CHEBI:58349"/>
    </ligand>
</feature>
<dbReference type="NCBIfam" id="NF001310">
    <property type="entry name" value="PRK00258.1-2"/>
    <property type="match status" value="1"/>
</dbReference>
<feature type="binding site" evidence="8">
    <location>
        <begin position="16"/>
        <end position="18"/>
    </location>
    <ligand>
        <name>shikimate</name>
        <dbReference type="ChEBI" id="CHEBI:36208"/>
    </ligand>
</feature>
<dbReference type="HAMAP" id="MF_00222">
    <property type="entry name" value="Shikimate_DH_AroE"/>
    <property type="match status" value="1"/>
</dbReference>
<feature type="binding site" evidence="8">
    <location>
        <position position="88"/>
    </location>
    <ligand>
        <name>shikimate</name>
        <dbReference type="ChEBI" id="CHEBI:36208"/>
    </ligand>
</feature>
<dbReference type="SUPFAM" id="SSF51735">
    <property type="entry name" value="NAD(P)-binding Rossmann-fold domains"/>
    <property type="match status" value="1"/>
</dbReference>
<feature type="binding site" evidence="8">
    <location>
        <begin position="127"/>
        <end position="131"/>
    </location>
    <ligand>
        <name>NADP(+)</name>
        <dbReference type="ChEBI" id="CHEBI:58349"/>
    </ligand>
</feature>
<feature type="domain" description="SDH C-terminal" evidence="11">
    <location>
        <begin position="253"/>
        <end position="282"/>
    </location>
</feature>
<comment type="similarity">
    <text evidence="8">Belongs to the shikimate dehydrogenase family.</text>
</comment>
<feature type="binding site" evidence="8">
    <location>
        <position position="232"/>
    </location>
    <ligand>
        <name>shikimate</name>
        <dbReference type="ChEBI" id="CHEBI:36208"/>
    </ligand>
</feature>
<evidence type="ECO:0000259" key="9">
    <source>
        <dbReference type="Pfam" id="PF01488"/>
    </source>
</evidence>
<evidence type="ECO:0000313" key="12">
    <source>
        <dbReference type="EMBL" id="TRW48776.1"/>
    </source>
</evidence>
<name>A0A552X1F3_9GAMM</name>
<dbReference type="Pfam" id="PF08501">
    <property type="entry name" value="Shikimate_dh_N"/>
    <property type="match status" value="1"/>
</dbReference>
<protein>
    <recommendedName>
        <fullName evidence="2 8">Shikimate dehydrogenase (NADP(+))</fullName>
        <shortName evidence="8">SDH</shortName>
        <ecNumber evidence="2 8">1.1.1.25</ecNumber>
    </recommendedName>
</protein>
<dbReference type="GO" id="GO:0019632">
    <property type="term" value="P:shikimate metabolic process"/>
    <property type="evidence" value="ECO:0007669"/>
    <property type="project" value="InterPro"/>
</dbReference>